<evidence type="ECO:0000313" key="2">
    <source>
        <dbReference type="EMBL" id="MCI61941.1"/>
    </source>
</evidence>
<feature type="non-terminal residue" evidence="2">
    <location>
        <position position="1"/>
    </location>
</feature>
<proteinExistence type="predicted"/>
<comment type="caution">
    <text evidence="2">The sequence shown here is derived from an EMBL/GenBank/DDBJ whole genome shotgun (WGS) entry which is preliminary data.</text>
</comment>
<feature type="region of interest" description="Disordered" evidence="1">
    <location>
        <begin position="25"/>
        <end position="45"/>
    </location>
</feature>
<name>A0A392TLA3_9FABA</name>
<organism evidence="2 3">
    <name type="scientific">Trifolium medium</name>
    <dbReference type="NCBI Taxonomy" id="97028"/>
    <lineage>
        <taxon>Eukaryota</taxon>
        <taxon>Viridiplantae</taxon>
        <taxon>Streptophyta</taxon>
        <taxon>Embryophyta</taxon>
        <taxon>Tracheophyta</taxon>
        <taxon>Spermatophyta</taxon>
        <taxon>Magnoliopsida</taxon>
        <taxon>eudicotyledons</taxon>
        <taxon>Gunneridae</taxon>
        <taxon>Pentapetalae</taxon>
        <taxon>rosids</taxon>
        <taxon>fabids</taxon>
        <taxon>Fabales</taxon>
        <taxon>Fabaceae</taxon>
        <taxon>Papilionoideae</taxon>
        <taxon>50 kb inversion clade</taxon>
        <taxon>NPAAA clade</taxon>
        <taxon>Hologalegina</taxon>
        <taxon>IRL clade</taxon>
        <taxon>Trifolieae</taxon>
        <taxon>Trifolium</taxon>
    </lineage>
</organism>
<keyword evidence="3" id="KW-1185">Reference proteome</keyword>
<sequence length="45" mass="4777">VRLYLSRKPSLHSYTDLSVGVYTGTQPPSALSGGLNGTPPARSQF</sequence>
<evidence type="ECO:0000313" key="3">
    <source>
        <dbReference type="Proteomes" id="UP000265520"/>
    </source>
</evidence>
<dbReference type="AlphaFoldDB" id="A0A392TLA3"/>
<accession>A0A392TLA3</accession>
<evidence type="ECO:0000256" key="1">
    <source>
        <dbReference type="SAM" id="MobiDB-lite"/>
    </source>
</evidence>
<reference evidence="2 3" key="1">
    <citation type="journal article" date="2018" name="Front. Plant Sci.">
        <title>Red Clover (Trifolium pratense) and Zigzag Clover (T. medium) - A Picture of Genomic Similarities and Differences.</title>
        <authorList>
            <person name="Dluhosova J."/>
            <person name="Istvanek J."/>
            <person name="Nedelnik J."/>
            <person name="Repkova J."/>
        </authorList>
    </citation>
    <scope>NUCLEOTIDE SEQUENCE [LARGE SCALE GENOMIC DNA]</scope>
    <source>
        <strain evidence="3">cv. 10/8</strain>
        <tissue evidence="2">Leaf</tissue>
    </source>
</reference>
<dbReference type="Proteomes" id="UP000265520">
    <property type="component" value="Unassembled WGS sequence"/>
</dbReference>
<protein>
    <submittedName>
        <fullName evidence="2">Uncharacterized protein</fullName>
    </submittedName>
</protein>
<dbReference type="EMBL" id="LXQA010609417">
    <property type="protein sequence ID" value="MCI61941.1"/>
    <property type="molecule type" value="Genomic_DNA"/>
</dbReference>